<protein>
    <recommendedName>
        <fullName evidence="3">AAA+ ATPase domain-containing protein</fullName>
    </recommendedName>
</protein>
<dbReference type="Proteomes" id="UP000054935">
    <property type="component" value="Unassembled WGS sequence"/>
</dbReference>
<dbReference type="EMBL" id="CYSE01000019">
    <property type="protein sequence ID" value="CUH82671.1"/>
    <property type="molecule type" value="Genomic_DNA"/>
</dbReference>
<gene>
    <name evidence="1" type="ORF">TRN7648_04214</name>
</gene>
<dbReference type="OrthoDB" id="5288220at2"/>
<dbReference type="STRING" id="441103.TRN7648_04214"/>
<evidence type="ECO:0008006" key="3">
    <source>
        <dbReference type="Google" id="ProtNLM"/>
    </source>
</evidence>
<accession>A0A0P1GKE5</accession>
<dbReference type="SUPFAM" id="SSF52540">
    <property type="entry name" value="P-loop containing nucleoside triphosphate hydrolases"/>
    <property type="match status" value="1"/>
</dbReference>
<name>A0A0P1GKE5_9RHOB</name>
<proteinExistence type="predicted"/>
<dbReference type="Gene3D" id="3.40.50.300">
    <property type="entry name" value="P-loop containing nucleotide triphosphate hydrolases"/>
    <property type="match status" value="1"/>
</dbReference>
<sequence>MTDLLIPRDLSYVKRRAKLKALFFEMSRANALDEKLQAVIDDFDAGVLSGKHWEGNGLVVVGESNSGKTEEVNRALDRFASQTASLECGRETNFLQIALEGETTWKALGLTVVRELGYEMAARKTEHEIWSQARRQLERTGTWLIHVDECQHMFETLGDKETRKVINSIKTLMKHRHWPVVVVLSGIDDLLGKVNLDPQFRNLMTAFHMGPINPLLDADLDEVDTAFVGYAAAVGVNIDRVRSEETYRRLCYGHGNLFGRVFKFMVDLFANVPPDCTDMTIDMLAERYAARSGCMPGHNPFLRDDYHACDVDNLLAGVD</sequence>
<dbReference type="AlphaFoldDB" id="A0A0P1GKE5"/>
<dbReference type="InterPro" id="IPR027417">
    <property type="entry name" value="P-loop_NTPase"/>
</dbReference>
<evidence type="ECO:0000313" key="1">
    <source>
        <dbReference type="EMBL" id="CUH82671.1"/>
    </source>
</evidence>
<dbReference type="RefSeq" id="WP_058249559.1">
    <property type="nucleotide sequence ID" value="NZ_CYSE01000019.1"/>
</dbReference>
<reference evidence="1 2" key="1">
    <citation type="submission" date="2015-09" db="EMBL/GenBank/DDBJ databases">
        <authorList>
            <consortium name="Swine Surveillance"/>
        </authorList>
    </citation>
    <scope>NUCLEOTIDE SEQUENCE [LARGE SCALE GENOMIC DNA]</scope>
    <source>
        <strain evidence="1 2">CECT 7648</strain>
    </source>
</reference>
<dbReference type="InterPro" id="IPR008868">
    <property type="entry name" value="TniB"/>
</dbReference>
<keyword evidence="2" id="KW-1185">Reference proteome</keyword>
<evidence type="ECO:0000313" key="2">
    <source>
        <dbReference type="Proteomes" id="UP000054935"/>
    </source>
</evidence>
<dbReference type="Pfam" id="PF05621">
    <property type="entry name" value="TniB"/>
    <property type="match status" value="1"/>
</dbReference>
<organism evidence="1 2">
    <name type="scientific">Tropicibacter naphthalenivorans</name>
    <dbReference type="NCBI Taxonomy" id="441103"/>
    <lineage>
        <taxon>Bacteria</taxon>
        <taxon>Pseudomonadati</taxon>
        <taxon>Pseudomonadota</taxon>
        <taxon>Alphaproteobacteria</taxon>
        <taxon>Rhodobacterales</taxon>
        <taxon>Roseobacteraceae</taxon>
        <taxon>Tropicibacter</taxon>
    </lineage>
</organism>